<dbReference type="SMART" id="SM00665">
    <property type="entry name" value="B561"/>
    <property type="match status" value="1"/>
</dbReference>
<name>A0A146KUG5_LYGHE</name>
<dbReference type="PANTHER" id="PTHR10106">
    <property type="entry name" value="CYTOCHROME B561-RELATED"/>
    <property type="match status" value="1"/>
</dbReference>
<feature type="transmembrane region" description="Helical" evidence="11">
    <location>
        <begin position="189"/>
        <end position="209"/>
    </location>
</feature>
<feature type="domain" description="Cytochrome b561" evidence="12">
    <location>
        <begin position="12"/>
        <end position="210"/>
    </location>
</feature>
<keyword evidence="7" id="KW-0249">Electron transport</keyword>
<dbReference type="InterPro" id="IPR043205">
    <property type="entry name" value="CYB561/CYBRD1-like"/>
</dbReference>
<dbReference type="PANTHER" id="PTHR10106:SF0">
    <property type="entry name" value="LD36721P"/>
    <property type="match status" value="1"/>
</dbReference>
<dbReference type="GO" id="GO:0016020">
    <property type="term" value="C:membrane"/>
    <property type="evidence" value="ECO:0007669"/>
    <property type="project" value="UniProtKB-SubCell"/>
</dbReference>
<evidence type="ECO:0000256" key="6">
    <source>
        <dbReference type="ARBA" id="ARBA00022723"/>
    </source>
</evidence>
<feature type="transmembrane region" description="Helical" evidence="11">
    <location>
        <begin position="122"/>
        <end position="143"/>
    </location>
</feature>
<dbReference type="InterPro" id="IPR006593">
    <property type="entry name" value="Cyt_b561/ferric_Rdtase_TM"/>
</dbReference>
<keyword evidence="8 11" id="KW-1133">Transmembrane helix</keyword>
<evidence type="ECO:0000256" key="11">
    <source>
        <dbReference type="SAM" id="Phobius"/>
    </source>
</evidence>
<evidence type="ECO:0000256" key="4">
    <source>
        <dbReference type="ARBA" id="ARBA00022617"/>
    </source>
</evidence>
<dbReference type="GO" id="GO:0046872">
    <property type="term" value="F:metal ion binding"/>
    <property type="evidence" value="ECO:0007669"/>
    <property type="project" value="UniProtKB-KW"/>
</dbReference>
<evidence type="ECO:0000259" key="12">
    <source>
        <dbReference type="PROSITE" id="PS50939"/>
    </source>
</evidence>
<evidence type="ECO:0000256" key="1">
    <source>
        <dbReference type="ARBA" id="ARBA00001970"/>
    </source>
</evidence>
<evidence type="ECO:0000256" key="5">
    <source>
        <dbReference type="ARBA" id="ARBA00022692"/>
    </source>
</evidence>
<evidence type="ECO:0000256" key="9">
    <source>
        <dbReference type="ARBA" id="ARBA00023004"/>
    </source>
</evidence>
<evidence type="ECO:0000313" key="13">
    <source>
        <dbReference type="EMBL" id="JAP99947.1"/>
    </source>
</evidence>
<accession>A0A146KUG5</accession>
<evidence type="ECO:0000256" key="3">
    <source>
        <dbReference type="ARBA" id="ARBA00022448"/>
    </source>
</evidence>
<organism evidence="13">
    <name type="scientific">Lygus hesperus</name>
    <name type="common">Western plant bug</name>
    <dbReference type="NCBI Taxonomy" id="30085"/>
    <lineage>
        <taxon>Eukaryota</taxon>
        <taxon>Metazoa</taxon>
        <taxon>Ecdysozoa</taxon>
        <taxon>Arthropoda</taxon>
        <taxon>Hexapoda</taxon>
        <taxon>Insecta</taxon>
        <taxon>Pterygota</taxon>
        <taxon>Neoptera</taxon>
        <taxon>Paraneoptera</taxon>
        <taxon>Hemiptera</taxon>
        <taxon>Heteroptera</taxon>
        <taxon>Panheteroptera</taxon>
        <taxon>Cimicomorpha</taxon>
        <taxon>Miridae</taxon>
        <taxon>Mirini</taxon>
        <taxon>Lygus</taxon>
    </lineage>
</organism>
<keyword evidence="6" id="KW-0479">Metal-binding</keyword>
<evidence type="ECO:0000256" key="8">
    <source>
        <dbReference type="ARBA" id="ARBA00022989"/>
    </source>
</evidence>
<comment type="subcellular location">
    <subcellularLocation>
        <location evidence="2">Membrane</location>
        <topology evidence="2">Multi-pass membrane protein</topology>
    </subcellularLocation>
</comment>
<feature type="transmembrane region" description="Helical" evidence="11">
    <location>
        <begin position="84"/>
        <end position="110"/>
    </location>
</feature>
<reference evidence="13" key="1">
    <citation type="journal article" date="2016" name="Gigascience">
        <title>De novo construction of an expanded transcriptome assembly for the western tarnished plant bug, Lygus hesperus.</title>
        <authorList>
            <person name="Tassone E.E."/>
            <person name="Geib S.M."/>
            <person name="Hall B."/>
            <person name="Fabrick J.A."/>
            <person name="Brent C.S."/>
            <person name="Hull J.J."/>
        </authorList>
    </citation>
    <scope>NUCLEOTIDE SEQUENCE</scope>
</reference>
<feature type="transmembrane region" description="Helical" evidence="11">
    <location>
        <begin position="49"/>
        <end position="72"/>
    </location>
</feature>
<proteinExistence type="predicted"/>
<evidence type="ECO:0000256" key="7">
    <source>
        <dbReference type="ARBA" id="ARBA00022982"/>
    </source>
</evidence>
<dbReference type="EMBL" id="GDHC01018681">
    <property type="protein sequence ID" value="JAP99947.1"/>
    <property type="molecule type" value="Transcribed_RNA"/>
</dbReference>
<gene>
    <name evidence="13" type="primary">CYBASC3</name>
    <name evidence="13" type="ORF">g.32137</name>
</gene>
<dbReference type="AlphaFoldDB" id="A0A146KUG5"/>
<keyword evidence="9" id="KW-0408">Iron</keyword>
<dbReference type="Gene3D" id="1.20.120.1770">
    <property type="match status" value="1"/>
</dbReference>
<feature type="transmembrane region" description="Helical" evidence="11">
    <location>
        <begin position="155"/>
        <end position="177"/>
    </location>
</feature>
<keyword evidence="3" id="KW-0813">Transport</keyword>
<keyword evidence="5 11" id="KW-0812">Transmembrane</keyword>
<evidence type="ECO:0000256" key="2">
    <source>
        <dbReference type="ARBA" id="ARBA00004141"/>
    </source>
</evidence>
<dbReference type="PROSITE" id="PS50939">
    <property type="entry name" value="CYTOCHROME_B561"/>
    <property type="match status" value="1"/>
</dbReference>
<comment type="cofactor">
    <cofactor evidence="1">
        <name>heme b</name>
        <dbReference type="ChEBI" id="CHEBI:60344"/>
    </cofactor>
</comment>
<sequence length="220" mass="24150">MLEPPVLLTFVASQSLGVAAFVFTMMAAVVDNDHTVVETDENPAEYTFVWHPVLMSAGMSYLFGCSAVMFRVIRSVDKFHTKLLHTVIHCVALVISLAGFYLAVAMYSAYDSPHFQTIHGMLGLATVGLFAAQWVISIPVFLWPRAPASIRAPGISVHICVGTGVFVCAAICCLTGFNSREAKTESSKTYYKVAGLLHVAFTLVVLYMLSVRKYKRPPEY</sequence>
<keyword evidence="10 11" id="KW-0472">Membrane</keyword>
<keyword evidence="4" id="KW-0349">Heme</keyword>
<dbReference type="GO" id="GO:0016491">
    <property type="term" value="F:oxidoreductase activity"/>
    <property type="evidence" value="ECO:0007669"/>
    <property type="project" value="InterPro"/>
</dbReference>
<feature type="transmembrane region" description="Helical" evidence="11">
    <location>
        <begin position="7"/>
        <end position="29"/>
    </location>
</feature>
<evidence type="ECO:0000256" key="10">
    <source>
        <dbReference type="ARBA" id="ARBA00023136"/>
    </source>
</evidence>
<protein>
    <submittedName>
        <fullName evidence="13">Cytochrome b ascorbate-dependent protein 3</fullName>
    </submittedName>
</protein>
<dbReference type="Pfam" id="PF03188">
    <property type="entry name" value="Cytochrom_B561"/>
    <property type="match status" value="1"/>
</dbReference>